<reference evidence="1" key="2">
    <citation type="journal article" date="2014" name="BMC Genomics">
        <title>A genomic perspective to assessing quality of mass-reared SIT flies used in Mediterranean fruit fly (Ceratitis capitata) eradication in California.</title>
        <authorList>
            <person name="Calla B."/>
            <person name="Hall B."/>
            <person name="Hou S."/>
            <person name="Geib S.M."/>
        </authorList>
    </citation>
    <scope>NUCLEOTIDE SEQUENCE</scope>
</reference>
<accession>W8BG23</accession>
<reference evidence="1" key="1">
    <citation type="submission" date="2013-07" db="EMBL/GenBank/DDBJ databases">
        <authorList>
            <person name="Geib S."/>
        </authorList>
    </citation>
    <scope>NUCLEOTIDE SEQUENCE</scope>
</reference>
<protein>
    <submittedName>
        <fullName evidence="1">Uncharacterized protein</fullName>
    </submittedName>
</protein>
<name>W8BG23_CERCA</name>
<dbReference type="GeneID" id="101462449"/>
<dbReference type="RefSeq" id="XP_004525499.1">
    <property type="nucleotide sequence ID" value="XM_004525442.3"/>
</dbReference>
<proteinExistence type="evidence at transcript level"/>
<evidence type="ECO:0000313" key="1">
    <source>
        <dbReference type="EMBL" id="JAB95898.1"/>
    </source>
</evidence>
<dbReference type="KEGG" id="ccat:101462449"/>
<dbReference type="OrthoDB" id="7845007at2759"/>
<sequence>MLLTKSMRITPTLVSATAARISGPSVVANLEQNRSLMLASAVIPNGFTVSGRVPSDFINFNAITPFTLTAVRFYANDTKREHQSNSPTQNVPAPSLPDREQIERFLFRVLALVWDISVWLYVNTKRAIDTHVIANDSVQFYWKRMHERMAKAKKEW</sequence>
<organism evidence="1">
    <name type="scientific">Ceratitis capitata</name>
    <name type="common">Mediterranean fruit fly</name>
    <name type="synonym">Tephritis capitata</name>
    <dbReference type="NCBI Taxonomy" id="7213"/>
    <lineage>
        <taxon>Eukaryota</taxon>
        <taxon>Metazoa</taxon>
        <taxon>Ecdysozoa</taxon>
        <taxon>Arthropoda</taxon>
        <taxon>Hexapoda</taxon>
        <taxon>Insecta</taxon>
        <taxon>Pterygota</taxon>
        <taxon>Neoptera</taxon>
        <taxon>Endopterygota</taxon>
        <taxon>Diptera</taxon>
        <taxon>Brachycera</taxon>
        <taxon>Muscomorpha</taxon>
        <taxon>Tephritoidea</taxon>
        <taxon>Tephritidae</taxon>
        <taxon>Ceratitis</taxon>
        <taxon>Ceratitis</taxon>
    </lineage>
</organism>
<dbReference type="AlphaFoldDB" id="W8BG23"/>
<dbReference type="EMBL" id="GAMC01010657">
    <property type="protein sequence ID" value="JAB95898.1"/>
    <property type="molecule type" value="mRNA"/>
</dbReference>